<dbReference type="InterPro" id="IPR029052">
    <property type="entry name" value="Metallo-depent_PP-like"/>
</dbReference>
<organism evidence="2 3">
    <name type="scientific">Candidatus Gottesmanbacteria bacterium RIFCSPHIGHO2_02_FULL_39_14</name>
    <dbReference type="NCBI Taxonomy" id="1798383"/>
    <lineage>
        <taxon>Bacteria</taxon>
        <taxon>Candidatus Gottesmaniibacteriota</taxon>
    </lineage>
</organism>
<reference evidence="2 3" key="1">
    <citation type="journal article" date="2016" name="Nat. Commun.">
        <title>Thousands of microbial genomes shed light on interconnected biogeochemical processes in an aquifer system.</title>
        <authorList>
            <person name="Anantharaman K."/>
            <person name="Brown C.T."/>
            <person name="Hug L.A."/>
            <person name="Sharon I."/>
            <person name="Castelle C.J."/>
            <person name="Probst A.J."/>
            <person name="Thomas B.C."/>
            <person name="Singh A."/>
            <person name="Wilkins M.J."/>
            <person name="Karaoz U."/>
            <person name="Brodie E.L."/>
            <person name="Williams K.H."/>
            <person name="Hubbard S.S."/>
            <person name="Banfield J.F."/>
        </authorList>
    </citation>
    <scope>NUCLEOTIDE SEQUENCE [LARGE SCALE GENOMIC DNA]</scope>
</reference>
<comment type="caution">
    <text evidence="2">The sequence shown here is derived from an EMBL/GenBank/DDBJ whole genome shotgun (WGS) entry which is preliminary data.</text>
</comment>
<gene>
    <name evidence="2" type="ORF">A3D78_05170</name>
</gene>
<dbReference type="AlphaFoldDB" id="A0A1F5ZZ41"/>
<dbReference type="GO" id="GO:0016787">
    <property type="term" value="F:hydrolase activity"/>
    <property type="evidence" value="ECO:0007669"/>
    <property type="project" value="InterPro"/>
</dbReference>
<dbReference type="InterPro" id="IPR004843">
    <property type="entry name" value="Calcineurin-like_PHP"/>
</dbReference>
<dbReference type="Proteomes" id="UP000176253">
    <property type="component" value="Unassembled WGS sequence"/>
</dbReference>
<dbReference type="SUPFAM" id="SSF56300">
    <property type="entry name" value="Metallo-dependent phosphatases"/>
    <property type="match status" value="1"/>
</dbReference>
<dbReference type="Gene3D" id="3.60.21.10">
    <property type="match status" value="1"/>
</dbReference>
<evidence type="ECO:0000313" key="2">
    <source>
        <dbReference type="EMBL" id="OGG17615.1"/>
    </source>
</evidence>
<dbReference type="Pfam" id="PF00149">
    <property type="entry name" value="Metallophos"/>
    <property type="match status" value="1"/>
</dbReference>
<feature type="domain" description="Calcineurin-like phosphoesterase" evidence="1">
    <location>
        <begin position="49"/>
        <end position="266"/>
    </location>
</feature>
<evidence type="ECO:0000313" key="3">
    <source>
        <dbReference type="Proteomes" id="UP000176253"/>
    </source>
</evidence>
<accession>A0A1F5ZZ41</accession>
<proteinExistence type="predicted"/>
<dbReference type="STRING" id="1798383.A3D78_05170"/>
<sequence length="350" mass="40717">MMFNSKKKFHGWIIRGKRYSAFIGNLLAMRQPAHIVSKPVRKNRKYLERVVYVGCIHGGNEDIYEKLENLTKNPPDYLIFSGDITGTAEIEKLKKYFYDEKERKNNSIFDKFEYFGNWAATLAKEKRQKLLNRLHKSAEKLLRVIKKIKKSGTKIYLIEGNWDNPKTSGIKVIMGEDITDIIDVPGFFKSHGFNFIRNMMTVSTKTTFHILLPFNTLLHFDDITKKEIESVQEKIAKARKNGKVIIMVGHAEANWRVHHLQQKNSRVLGERGLVIRNFSRAMALFCPDEVIYPHQHAQIRDEKGNLIDLNAKYILQVRHDGVRLIDEPDKLNLDRKNIVTTYIPFGFLAE</sequence>
<dbReference type="EMBL" id="MFJM01000031">
    <property type="protein sequence ID" value="OGG17615.1"/>
    <property type="molecule type" value="Genomic_DNA"/>
</dbReference>
<name>A0A1F5ZZ41_9BACT</name>
<evidence type="ECO:0000259" key="1">
    <source>
        <dbReference type="Pfam" id="PF00149"/>
    </source>
</evidence>
<protein>
    <recommendedName>
        <fullName evidence="1">Calcineurin-like phosphoesterase domain-containing protein</fullName>
    </recommendedName>
</protein>